<evidence type="ECO:0000256" key="9">
    <source>
        <dbReference type="RuleBase" id="RU000336"/>
    </source>
</evidence>
<dbReference type="EMBL" id="CP080333">
    <property type="protein sequence ID" value="QYL16467.1"/>
    <property type="molecule type" value="Genomic_DNA"/>
</dbReference>
<keyword evidence="12" id="KW-1185">Reference proteome</keyword>
<accession>A0ABX8VG01</accession>
<dbReference type="InterPro" id="IPR012340">
    <property type="entry name" value="NA-bd_OB-fold"/>
</dbReference>
<dbReference type="PANTHER" id="PTHR42918:SF15">
    <property type="entry name" value="LYSINE--TRNA LIGASE, CHLOROPLASTIC_MITOCHONDRIAL"/>
    <property type="match status" value="1"/>
</dbReference>
<dbReference type="GO" id="GO:0004824">
    <property type="term" value="F:lysine-tRNA ligase activity"/>
    <property type="evidence" value="ECO:0007669"/>
    <property type="project" value="UniProtKB-EC"/>
</dbReference>
<dbReference type="InterPro" id="IPR004364">
    <property type="entry name" value="Aa-tRNA-synt_II"/>
</dbReference>
<evidence type="ECO:0000256" key="8">
    <source>
        <dbReference type="HAMAP-Rule" id="MF_00252"/>
    </source>
</evidence>
<dbReference type="HAMAP" id="MF_00252">
    <property type="entry name" value="Lys_tRNA_synth_class2"/>
    <property type="match status" value="1"/>
</dbReference>
<dbReference type="Pfam" id="PF00152">
    <property type="entry name" value="tRNA-synt_2"/>
    <property type="match status" value="1"/>
</dbReference>
<name>A0ABX8VG01_9MYCO</name>
<dbReference type="PANTHER" id="PTHR42918">
    <property type="entry name" value="LYSYL-TRNA SYNTHETASE"/>
    <property type="match status" value="1"/>
</dbReference>
<dbReference type="CDD" id="cd04322">
    <property type="entry name" value="LysRS_N"/>
    <property type="match status" value="1"/>
</dbReference>
<dbReference type="SUPFAM" id="SSF55681">
    <property type="entry name" value="Class II aaRS and biotin synthetases"/>
    <property type="match status" value="1"/>
</dbReference>
<evidence type="ECO:0000256" key="4">
    <source>
        <dbReference type="ARBA" id="ARBA00022840"/>
    </source>
</evidence>
<evidence type="ECO:0000313" key="12">
    <source>
        <dbReference type="Proteomes" id="UP000825367"/>
    </source>
</evidence>
<feature type="binding site" evidence="8">
    <location>
        <position position="424"/>
    </location>
    <ligand>
        <name>Mg(2+)</name>
        <dbReference type="ChEBI" id="CHEBI:18420"/>
        <label>1</label>
    </ligand>
</feature>
<comment type="similarity">
    <text evidence="8">Belongs to the class-II aminoacyl-tRNA synthetase family.</text>
</comment>
<keyword evidence="5 8" id="KW-0460">Magnesium</keyword>
<evidence type="ECO:0000256" key="6">
    <source>
        <dbReference type="ARBA" id="ARBA00023146"/>
    </source>
</evidence>
<dbReference type="PRINTS" id="PR00982">
    <property type="entry name" value="TRNASYNTHLYS"/>
</dbReference>
<keyword evidence="8" id="KW-0963">Cytoplasm</keyword>
<dbReference type="Pfam" id="PF01336">
    <property type="entry name" value="tRNA_anti-codon"/>
    <property type="match status" value="1"/>
</dbReference>
<evidence type="ECO:0000256" key="1">
    <source>
        <dbReference type="ARBA" id="ARBA00022598"/>
    </source>
</evidence>
<dbReference type="InterPro" id="IPR044136">
    <property type="entry name" value="Lys-tRNA-ligase_II_N"/>
</dbReference>
<evidence type="ECO:0000259" key="10">
    <source>
        <dbReference type="PROSITE" id="PS50862"/>
    </source>
</evidence>
<keyword evidence="4 8" id="KW-0067">ATP-binding</keyword>
<dbReference type="InterPro" id="IPR018149">
    <property type="entry name" value="Lys-tRNA-synth_II_C"/>
</dbReference>
<sequence length="506" mass="55795">MSSADTPDTDHTGADVPEQFRIRQGKREALLADGKEPYPVSVPRTHSLAEIRAAYPDLEADATTGDIVGVTGRVVFARNSGKLCFATLQEGDGTQLQAMISLAGVGEAALEAWKSEVDLGDIVFVHGEVISSRRGELSVMADSWQMASKALRPLPVAHKEMSEESRVRQRYVDLIVRPEARTIARQRIAVVRAVRNALERRGFLEVETPMLQTLAGGAAARPFVTHSNALDVDLFLRIAPELFLKRCVVGGLEKVFELNRNFRNEGIDSTHSPEFSMLETYQAWGTYDDSAIVTREVIQEVADEAIGARQVSLPDGTIYDFDGEWPSLQMYPSLSEALGEEITPDTSLEYLLGIAGRLGLEIPHDRGYGHGKLIEELWEHTVGSTLWAPAFVKDFPVETTPLTRQHRSIPGVTEKWDLYVRGFELATGYSELVDPIVQRERFEAQARAAAAGDDEAMALDEDFLAAMEYAMPPTTGTGMGIDRLLMALTGLSIRETVLFPIVRRHG</sequence>
<gene>
    <name evidence="8 11" type="primary">lysS</name>
    <name evidence="11" type="ORF">K0O64_26245</name>
</gene>
<dbReference type="NCBIfam" id="NF001756">
    <property type="entry name" value="PRK00484.1"/>
    <property type="match status" value="1"/>
</dbReference>
<comment type="subunit">
    <text evidence="8">Homodimer.</text>
</comment>
<comment type="cofactor">
    <cofactor evidence="8 9">
        <name>Mg(2+)</name>
        <dbReference type="ChEBI" id="CHEBI:18420"/>
    </cofactor>
    <text evidence="8 9">Binds 3 Mg(2+) ions per subunit.</text>
</comment>
<proteinExistence type="inferred from homology"/>
<keyword evidence="2 8" id="KW-0479">Metal-binding</keyword>
<evidence type="ECO:0000256" key="3">
    <source>
        <dbReference type="ARBA" id="ARBA00022741"/>
    </source>
</evidence>
<feature type="binding site" evidence="8">
    <location>
        <position position="424"/>
    </location>
    <ligand>
        <name>Mg(2+)</name>
        <dbReference type="ChEBI" id="CHEBI:18420"/>
        <label>2</label>
    </ligand>
</feature>
<keyword evidence="8" id="KW-0648">Protein biosynthesis</keyword>
<dbReference type="Gene3D" id="3.30.930.10">
    <property type="entry name" value="Bira Bifunctional Protein, Domain 2"/>
    <property type="match status" value="1"/>
</dbReference>
<feature type="domain" description="Aminoacyl-transfer RNA synthetases class-II family profile" evidence="10">
    <location>
        <begin position="190"/>
        <end position="500"/>
    </location>
</feature>
<dbReference type="NCBIfam" id="TIGR00499">
    <property type="entry name" value="lysS_bact"/>
    <property type="match status" value="1"/>
</dbReference>
<comment type="subcellular location">
    <subcellularLocation>
        <location evidence="8">Cytoplasm</location>
    </subcellularLocation>
</comment>
<dbReference type="Proteomes" id="UP000825367">
    <property type="component" value="Chromosome"/>
</dbReference>
<evidence type="ECO:0000256" key="7">
    <source>
        <dbReference type="ARBA" id="ARBA00048573"/>
    </source>
</evidence>
<dbReference type="InterPro" id="IPR006195">
    <property type="entry name" value="aa-tRNA-synth_II"/>
</dbReference>
<keyword evidence="3 8" id="KW-0547">Nucleotide-binding</keyword>
<evidence type="ECO:0000256" key="5">
    <source>
        <dbReference type="ARBA" id="ARBA00022842"/>
    </source>
</evidence>
<dbReference type="RefSeq" id="WP_071948925.1">
    <property type="nucleotide sequence ID" value="NZ_BAAAVX010000047.1"/>
</dbReference>
<dbReference type="PROSITE" id="PS50862">
    <property type="entry name" value="AA_TRNA_LIGASE_II"/>
    <property type="match status" value="1"/>
</dbReference>
<keyword evidence="6 8" id="KW-0030">Aminoacyl-tRNA synthetase</keyword>
<keyword evidence="1 8" id="KW-0436">Ligase</keyword>
<feature type="binding site" evidence="8">
    <location>
        <position position="417"/>
    </location>
    <ligand>
        <name>Mg(2+)</name>
        <dbReference type="ChEBI" id="CHEBI:18420"/>
        <label>1</label>
    </ligand>
</feature>
<dbReference type="Gene3D" id="2.40.50.140">
    <property type="entry name" value="Nucleic acid-binding proteins"/>
    <property type="match status" value="1"/>
</dbReference>
<protein>
    <recommendedName>
        <fullName evidence="8">Lysine--tRNA ligase</fullName>
        <ecNumber evidence="8">6.1.1.6</ecNumber>
    </recommendedName>
    <alternativeName>
        <fullName evidence="8">Lysyl-tRNA synthetase</fullName>
        <shortName evidence="8">LysRS</shortName>
    </alternativeName>
</protein>
<evidence type="ECO:0000256" key="2">
    <source>
        <dbReference type="ARBA" id="ARBA00022723"/>
    </source>
</evidence>
<reference evidence="11 12" key="1">
    <citation type="submission" date="2021-07" db="EMBL/GenBank/DDBJ databases">
        <title>Whole genome sequencing of non-tuberculosis mycobacteria type-strains.</title>
        <authorList>
            <person name="Igarashi Y."/>
            <person name="Osugi A."/>
            <person name="Mitarai S."/>
        </authorList>
    </citation>
    <scope>NUCLEOTIDE SEQUENCE [LARGE SCALE GENOMIC DNA]</scope>
    <source>
        <strain evidence="11 12">JCM 16370</strain>
    </source>
</reference>
<dbReference type="EC" id="6.1.1.6" evidence="8"/>
<dbReference type="InterPro" id="IPR045864">
    <property type="entry name" value="aa-tRNA-synth_II/BPL/LPL"/>
</dbReference>
<dbReference type="InterPro" id="IPR002313">
    <property type="entry name" value="Lys-tRNA-ligase_II"/>
</dbReference>
<dbReference type="SUPFAM" id="SSF50249">
    <property type="entry name" value="Nucleic acid-binding proteins"/>
    <property type="match status" value="1"/>
</dbReference>
<dbReference type="InterPro" id="IPR004365">
    <property type="entry name" value="NA-bd_OB_tRNA"/>
</dbReference>
<evidence type="ECO:0000313" key="11">
    <source>
        <dbReference type="EMBL" id="QYL16467.1"/>
    </source>
</evidence>
<comment type="catalytic activity">
    <reaction evidence="7 8 9">
        <text>tRNA(Lys) + L-lysine + ATP = L-lysyl-tRNA(Lys) + AMP + diphosphate</text>
        <dbReference type="Rhea" id="RHEA:20792"/>
        <dbReference type="Rhea" id="RHEA-COMP:9696"/>
        <dbReference type="Rhea" id="RHEA-COMP:9697"/>
        <dbReference type="ChEBI" id="CHEBI:30616"/>
        <dbReference type="ChEBI" id="CHEBI:32551"/>
        <dbReference type="ChEBI" id="CHEBI:33019"/>
        <dbReference type="ChEBI" id="CHEBI:78442"/>
        <dbReference type="ChEBI" id="CHEBI:78529"/>
        <dbReference type="ChEBI" id="CHEBI:456215"/>
        <dbReference type="EC" id="6.1.1.6"/>
    </reaction>
</comment>
<organism evidence="11 12">
    <name type="scientific">Mycolicibacterium pallens</name>
    <dbReference type="NCBI Taxonomy" id="370524"/>
    <lineage>
        <taxon>Bacteria</taxon>
        <taxon>Bacillati</taxon>
        <taxon>Actinomycetota</taxon>
        <taxon>Actinomycetes</taxon>
        <taxon>Mycobacteriales</taxon>
        <taxon>Mycobacteriaceae</taxon>
        <taxon>Mycolicibacterium</taxon>
    </lineage>
</organism>